<dbReference type="SUPFAM" id="SSF48613">
    <property type="entry name" value="Heme oxygenase-like"/>
    <property type="match status" value="1"/>
</dbReference>
<feature type="domain" description="Thiaminase-2/PQQC" evidence="1">
    <location>
        <begin position="146"/>
        <end position="244"/>
    </location>
</feature>
<comment type="caution">
    <text evidence="2">The sequence shown here is derived from an EMBL/GenBank/DDBJ whole genome shotgun (WGS) entry which is preliminary data.</text>
</comment>
<reference evidence="2 3" key="1">
    <citation type="submission" date="2016-07" db="EMBL/GenBank/DDBJ databases">
        <title>Pervasive Adenine N6-methylation of Active Genes in Fungi.</title>
        <authorList>
            <consortium name="DOE Joint Genome Institute"/>
            <person name="Mondo S.J."/>
            <person name="Dannebaum R.O."/>
            <person name="Kuo R.C."/>
            <person name="Labutti K."/>
            <person name="Haridas S."/>
            <person name="Kuo A."/>
            <person name="Salamov A."/>
            <person name="Ahrendt S.R."/>
            <person name="Lipzen A."/>
            <person name="Sullivan W."/>
            <person name="Andreopoulos W.B."/>
            <person name="Clum A."/>
            <person name="Lindquist E."/>
            <person name="Daum C."/>
            <person name="Ramamoorthy G.K."/>
            <person name="Gryganskyi A."/>
            <person name="Culley D."/>
            <person name="Magnuson J.K."/>
            <person name="James T.Y."/>
            <person name="O'Malley M.A."/>
            <person name="Stajich J.E."/>
            <person name="Spatafora J.W."/>
            <person name="Visel A."/>
            <person name="Grigoriev I.V."/>
        </authorList>
    </citation>
    <scope>NUCLEOTIDE SEQUENCE [LARGE SCALE GENOMIC DNA]</scope>
    <source>
        <strain evidence="2 3">NRRL 1336</strain>
    </source>
</reference>
<accession>A0A1X2ITL6</accession>
<dbReference type="PANTHER" id="PTHR41813:SF2">
    <property type="entry name" value="REGULATOR PAB1642, PUTATIVE (AFU_ORTHOLOGUE AFUA_3G11955)-RELATED"/>
    <property type="match status" value="1"/>
</dbReference>
<evidence type="ECO:0000313" key="2">
    <source>
        <dbReference type="EMBL" id="ORZ22139.1"/>
    </source>
</evidence>
<dbReference type="InterPro" id="IPR016084">
    <property type="entry name" value="Haem_Oase-like_multi-hlx"/>
</dbReference>
<proteinExistence type="predicted"/>
<dbReference type="InterPro" id="IPR053261">
    <property type="entry name" value="Polyketide-peptide_reg"/>
</dbReference>
<protein>
    <recommendedName>
        <fullName evidence="1">Thiaminase-2/PQQC domain-containing protein</fullName>
    </recommendedName>
</protein>
<dbReference type="OrthoDB" id="37730at2759"/>
<evidence type="ECO:0000259" key="1">
    <source>
        <dbReference type="Pfam" id="PF03070"/>
    </source>
</evidence>
<dbReference type="Proteomes" id="UP000193560">
    <property type="component" value="Unassembled WGS sequence"/>
</dbReference>
<dbReference type="GO" id="GO:0006772">
    <property type="term" value="P:thiamine metabolic process"/>
    <property type="evidence" value="ECO:0007669"/>
    <property type="project" value="UniProtKB-ARBA"/>
</dbReference>
<organism evidence="2 3">
    <name type="scientific">Absidia repens</name>
    <dbReference type="NCBI Taxonomy" id="90262"/>
    <lineage>
        <taxon>Eukaryota</taxon>
        <taxon>Fungi</taxon>
        <taxon>Fungi incertae sedis</taxon>
        <taxon>Mucoromycota</taxon>
        <taxon>Mucoromycotina</taxon>
        <taxon>Mucoromycetes</taxon>
        <taxon>Mucorales</taxon>
        <taxon>Cunninghamellaceae</taxon>
        <taxon>Absidia</taxon>
    </lineage>
</organism>
<name>A0A1X2ITL6_9FUNG</name>
<dbReference type="STRING" id="90262.A0A1X2ITL6"/>
<dbReference type="EMBL" id="MCGE01000004">
    <property type="protein sequence ID" value="ORZ22139.1"/>
    <property type="molecule type" value="Genomic_DNA"/>
</dbReference>
<dbReference type="AlphaFoldDB" id="A0A1X2ITL6"/>
<dbReference type="CDD" id="cd19357">
    <property type="entry name" value="TenA_E_At3g16990-like"/>
    <property type="match status" value="1"/>
</dbReference>
<dbReference type="Gene3D" id="1.20.910.10">
    <property type="entry name" value="Heme oxygenase-like"/>
    <property type="match status" value="1"/>
</dbReference>
<dbReference type="PANTHER" id="PTHR41813">
    <property type="entry name" value="REGULATOR PAB1642, PUTATIVE (AFU_ORTHOLOGUE AFUA_3G11955)-RELATED"/>
    <property type="match status" value="1"/>
</dbReference>
<dbReference type="Pfam" id="PF03070">
    <property type="entry name" value="TENA_THI-4"/>
    <property type="match status" value="2"/>
</dbReference>
<sequence>MVSLTQHLLSIDKEAYEKATRHTFLQQVGSHTIAPQHLHSWIEQDRAYTNGYTKMMGLMISRVALFPDQREWGDNDPHYDSAHAQRIFKTLAFAVSNVFRECQMFTDLLSRTPYAGFPQGGMKPWTSRYVDFHQKVARTAGYDLGEALVVLWAMEKVFLEAWLYAKSIQENKTAGSSGEQDPVHVATMQELIQNWTLDEFKDFVDECGELVNALSTTDPLRLKSLEQVYRQTLALEVKFWDMAFTEVTDE</sequence>
<gene>
    <name evidence="2" type="ORF">BCR42DRAFT_163147</name>
</gene>
<keyword evidence="3" id="KW-1185">Reference proteome</keyword>
<dbReference type="InterPro" id="IPR004305">
    <property type="entry name" value="Thiaminase-2/PQQC"/>
</dbReference>
<evidence type="ECO:0000313" key="3">
    <source>
        <dbReference type="Proteomes" id="UP000193560"/>
    </source>
</evidence>
<feature type="domain" description="Thiaminase-2/PQQC" evidence="1">
    <location>
        <begin position="15"/>
        <end position="83"/>
    </location>
</feature>